<keyword evidence="6 7" id="KW-0472">Membrane</keyword>
<evidence type="ECO:0000259" key="9">
    <source>
        <dbReference type="Pfam" id="PF07662"/>
    </source>
</evidence>
<comment type="similarity">
    <text evidence="2">Belongs to the concentrative nucleoside transporter (CNT) (TC 2.A.41) family.</text>
</comment>
<evidence type="ECO:0000256" key="7">
    <source>
        <dbReference type="SAM" id="Phobius"/>
    </source>
</evidence>
<dbReference type="InterPro" id="IPR002668">
    <property type="entry name" value="CNT_N_dom"/>
</dbReference>
<feature type="transmembrane region" description="Helical" evidence="7">
    <location>
        <begin position="110"/>
        <end position="129"/>
    </location>
</feature>
<feature type="domain" description="Concentrative nucleoside transporter C-terminal" evidence="9">
    <location>
        <begin position="371"/>
        <end position="618"/>
    </location>
</feature>
<evidence type="ECO:0000256" key="5">
    <source>
        <dbReference type="ARBA" id="ARBA00022989"/>
    </source>
</evidence>
<gene>
    <name evidence="11" type="ORF">PoB_006067500</name>
</gene>
<keyword evidence="12" id="KW-1185">Reference proteome</keyword>
<evidence type="ECO:0000259" key="8">
    <source>
        <dbReference type="Pfam" id="PF01773"/>
    </source>
</evidence>
<feature type="transmembrane region" description="Helical" evidence="7">
    <location>
        <begin position="343"/>
        <end position="365"/>
    </location>
</feature>
<dbReference type="InterPro" id="IPR011642">
    <property type="entry name" value="Gate_dom"/>
</dbReference>
<feature type="transmembrane region" description="Helical" evidence="7">
    <location>
        <begin position="371"/>
        <end position="391"/>
    </location>
</feature>
<accession>A0AAV4CQJ2</accession>
<dbReference type="Pfam" id="PF07670">
    <property type="entry name" value="Gate"/>
    <property type="match status" value="1"/>
</dbReference>
<keyword evidence="4 7" id="KW-0812">Transmembrane</keyword>
<evidence type="ECO:0000256" key="1">
    <source>
        <dbReference type="ARBA" id="ARBA00004651"/>
    </source>
</evidence>
<comment type="subcellular location">
    <subcellularLocation>
        <location evidence="1">Cell membrane</location>
        <topology evidence="1">Multi-pass membrane protein</topology>
    </subcellularLocation>
</comment>
<dbReference type="EMBL" id="BLXT01006878">
    <property type="protein sequence ID" value="GFO34170.1"/>
    <property type="molecule type" value="Genomic_DNA"/>
</dbReference>
<protein>
    <submittedName>
        <fullName evidence="11">Solute carrier family 28 member 3</fullName>
    </submittedName>
</protein>
<feature type="transmembrane region" description="Helical" evidence="7">
    <location>
        <begin position="267"/>
        <end position="288"/>
    </location>
</feature>
<dbReference type="GO" id="GO:0005886">
    <property type="term" value="C:plasma membrane"/>
    <property type="evidence" value="ECO:0007669"/>
    <property type="project" value="UniProtKB-SubCell"/>
</dbReference>
<feature type="transmembrane region" description="Helical" evidence="7">
    <location>
        <begin position="566"/>
        <end position="586"/>
    </location>
</feature>
<dbReference type="InterPro" id="IPR011657">
    <property type="entry name" value="CNT_C_dom"/>
</dbReference>
<reference evidence="11 12" key="1">
    <citation type="journal article" date="2021" name="Elife">
        <title>Chloroplast acquisition without the gene transfer in kleptoplastic sea slugs, Plakobranchus ocellatus.</title>
        <authorList>
            <person name="Maeda T."/>
            <person name="Takahashi S."/>
            <person name="Yoshida T."/>
            <person name="Shimamura S."/>
            <person name="Takaki Y."/>
            <person name="Nagai Y."/>
            <person name="Toyoda A."/>
            <person name="Suzuki Y."/>
            <person name="Arimoto A."/>
            <person name="Ishii H."/>
            <person name="Satoh N."/>
            <person name="Nishiyama T."/>
            <person name="Hasebe M."/>
            <person name="Maruyama T."/>
            <person name="Minagawa J."/>
            <person name="Obokata J."/>
            <person name="Shigenobu S."/>
        </authorList>
    </citation>
    <scope>NUCLEOTIDE SEQUENCE [LARGE SCALE GENOMIC DNA]</scope>
</reference>
<dbReference type="PANTHER" id="PTHR10590">
    <property type="entry name" value="SODIUM/NUCLEOSIDE COTRANSPORTER"/>
    <property type="match status" value="1"/>
</dbReference>
<keyword evidence="3" id="KW-1003">Cell membrane</keyword>
<evidence type="ECO:0000256" key="3">
    <source>
        <dbReference type="ARBA" id="ARBA00022475"/>
    </source>
</evidence>
<dbReference type="Pfam" id="PF01773">
    <property type="entry name" value="Nucleos_tra2_N"/>
    <property type="match status" value="1"/>
</dbReference>
<feature type="domain" description="Concentrative nucleoside transporter N-terminal" evidence="8">
    <location>
        <begin position="188"/>
        <end position="260"/>
    </location>
</feature>
<evidence type="ECO:0000313" key="12">
    <source>
        <dbReference type="Proteomes" id="UP000735302"/>
    </source>
</evidence>
<feature type="transmembrane region" description="Helical" evidence="7">
    <location>
        <begin position="598"/>
        <end position="617"/>
    </location>
</feature>
<dbReference type="Pfam" id="PF07662">
    <property type="entry name" value="Nucleos_tra2_C"/>
    <property type="match status" value="1"/>
</dbReference>
<feature type="domain" description="Nucleoside transporter/FeoB GTPase Gate" evidence="10">
    <location>
        <begin position="268"/>
        <end position="366"/>
    </location>
</feature>
<feature type="transmembrane region" description="Helical" evidence="7">
    <location>
        <begin position="212"/>
        <end position="230"/>
    </location>
</feature>
<dbReference type="PANTHER" id="PTHR10590:SF4">
    <property type="entry name" value="SOLUTE CARRIER FAMILY 28 MEMBER 3"/>
    <property type="match status" value="1"/>
</dbReference>
<feature type="transmembrane region" description="Helical" evidence="7">
    <location>
        <begin position="180"/>
        <end position="200"/>
    </location>
</feature>
<feature type="transmembrane region" description="Helical" evidence="7">
    <location>
        <begin position="155"/>
        <end position="174"/>
    </location>
</feature>
<feature type="transmembrane region" description="Helical" evidence="7">
    <location>
        <begin position="82"/>
        <end position="104"/>
    </location>
</feature>
<evidence type="ECO:0000256" key="4">
    <source>
        <dbReference type="ARBA" id="ARBA00022692"/>
    </source>
</evidence>
<evidence type="ECO:0000256" key="2">
    <source>
        <dbReference type="ARBA" id="ARBA00009033"/>
    </source>
</evidence>
<comment type="caution">
    <text evidence="11">The sequence shown here is derived from an EMBL/GenBank/DDBJ whole genome shotgun (WGS) entry which is preliminary data.</text>
</comment>
<evidence type="ECO:0000256" key="6">
    <source>
        <dbReference type="ARBA" id="ARBA00023136"/>
    </source>
</evidence>
<organism evidence="11 12">
    <name type="scientific">Plakobranchus ocellatus</name>
    <dbReference type="NCBI Taxonomy" id="259542"/>
    <lineage>
        <taxon>Eukaryota</taxon>
        <taxon>Metazoa</taxon>
        <taxon>Spiralia</taxon>
        <taxon>Lophotrochozoa</taxon>
        <taxon>Mollusca</taxon>
        <taxon>Gastropoda</taxon>
        <taxon>Heterobranchia</taxon>
        <taxon>Euthyneura</taxon>
        <taxon>Panpulmonata</taxon>
        <taxon>Sacoglossa</taxon>
        <taxon>Placobranchoidea</taxon>
        <taxon>Plakobranchidae</taxon>
        <taxon>Plakobranchus</taxon>
    </lineage>
</organism>
<dbReference type="Proteomes" id="UP000735302">
    <property type="component" value="Unassembled WGS sequence"/>
</dbReference>
<dbReference type="InterPro" id="IPR008276">
    <property type="entry name" value="C_nuclsd_transpt"/>
</dbReference>
<dbReference type="AlphaFoldDB" id="A0AAV4CQJ2"/>
<dbReference type="GO" id="GO:0005415">
    <property type="term" value="F:nucleoside:sodium symporter activity"/>
    <property type="evidence" value="ECO:0007669"/>
    <property type="project" value="TreeGrafter"/>
</dbReference>
<feature type="transmembrane region" description="Helical" evidence="7">
    <location>
        <begin position="412"/>
        <end position="439"/>
    </location>
</feature>
<evidence type="ECO:0000313" key="11">
    <source>
        <dbReference type="EMBL" id="GFO34170.1"/>
    </source>
</evidence>
<proteinExistence type="inferred from homology"/>
<keyword evidence="5 7" id="KW-1133">Transmembrane helix</keyword>
<sequence length="632" mass="70306">MAENAVQLTVFDNNEKISPSPQEIKQSYMDKDVEDPMLTPEGETGTDVESEEEQINRTLLALVLCRRNIHQRFTQNRRTLTNLFKILLFIGLCLYIGFAFHHSFGDEQSLTLLGIVCFGVGYYILSRCLRKYGKRLRQQFVISEKQSKLSRSLRLLYWWTLSLFLASLVAYVVIESAIKRPQNLVSVVGIFVFTGSLLLFSKHPEKVRWRPVIGGILLQFVFGLVVLKTTRGFQTFKWLADRVLEYLNHTNRGVTFVFGDSYADHYFAFKVMPCIIVFSATISVLYYLGVMQVAINAVTAVMRVSLDTGPMETLHAAFNIFVGWAETVPVVQPLLDDMTLPELHAVMTNGFATVSGGTLAAYILYGAPANHLISASFMSAPAALALSKVFYPEKTRRKRTQKIPKINSTEQGIIEAASSGAISSIPIIAYILVHLIAFLSLLDFVNDTLAWIGARVGVAPPDYPVLSFQYIASYLMWPFALLMGVEVVDCRPVARMLGIKIFINEFLAFENLGVMRSNNLIFQNYTSSLPNATWHWTQTDDVLLDATGQVLKGGVISERSATITTYALCGFSDLVALGLMIGAFSAVAPSRRQDFIRVAPRALLTGIMACFLTAAMAGRSATTLAKKNLYKT</sequence>
<evidence type="ECO:0000259" key="10">
    <source>
        <dbReference type="Pfam" id="PF07670"/>
    </source>
</evidence>
<feature type="transmembrane region" description="Helical" evidence="7">
    <location>
        <begin position="468"/>
        <end position="488"/>
    </location>
</feature>
<name>A0AAV4CQJ2_9GAST</name>